<comment type="caution">
    <text evidence="1">The sequence shown here is derived from an EMBL/GenBank/DDBJ whole genome shotgun (WGS) entry which is preliminary data.</text>
</comment>
<proteinExistence type="predicted"/>
<name>A0AAD8AYG2_BIOPF</name>
<sequence>MPKILNGPVLSPDPKESVLPPCPIESTLSPSTYEPVLSADQNESVLPIHQYESVLTPNLNDTVLSQSSLYYDPIMSHHQNDQALAITLHEQDWVELKPNPAELSTKNLYIMSSDDHCDHVTVVQCLVDYLELHCHWTFIILISPTHGSSTVSPSLTISSSSTH</sequence>
<organism evidence="1 2">
    <name type="scientific">Biomphalaria pfeifferi</name>
    <name type="common">Bloodfluke planorb</name>
    <name type="synonym">Freshwater snail</name>
    <dbReference type="NCBI Taxonomy" id="112525"/>
    <lineage>
        <taxon>Eukaryota</taxon>
        <taxon>Metazoa</taxon>
        <taxon>Spiralia</taxon>
        <taxon>Lophotrochozoa</taxon>
        <taxon>Mollusca</taxon>
        <taxon>Gastropoda</taxon>
        <taxon>Heterobranchia</taxon>
        <taxon>Euthyneura</taxon>
        <taxon>Panpulmonata</taxon>
        <taxon>Hygrophila</taxon>
        <taxon>Lymnaeoidea</taxon>
        <taxon>Planorbidae</taxon>
        <taxon>Biomphalaria</taxon>
    </lineage>
</organism>
<gene>
    <name evidence="1" type="ORF">Bpfe_025803</name>
</gene>
<reference evidence="1" key="2">
    <citation type="submission" date="2023-04" db="EMBL/GenBank/DDBJ databases">
        <authorList>
            <person name="Bu L."/>
            <person name="Lu L."/>
            <person name="Laidemitt M.R."/>
            <person name="Zhang S.M."/>
            <person name="Mutuku M."/>
            <person name="Mkoji G."/>
            <person name="Steinauer M."/>
            <person name="Loker E.S."/>
        </authorList>
    </citation>
    <scope>NUCLEOTIDE SEQUENCE</scope>
    <source>
        <strain evidence="1">KasaAsao</strain>
        <tissue evidence="1">Whole Snail</tissue>
    </source>
</reference>
<dbReference type="EMBL" id="JASAOG010000192">
    <property type="protein sequence ID" value="KAK0044743.1"/>
    <property type="molecule type" value="Genomic_DNA"/>
</dbReference>
<dbReference type="Proteomes" id="UP001233172">
    <property type="component" value="Unassembled WGS sequence"/>
</dbReference>
<protein>
    <submittedName>
        <fullName evidence="1">Uncharacterized protein</fullName>
    </submittedName>
</protein>
<reference evidence="1" key="1">
    <citation type="journal article" date="2023" name="PLoS Negl. Trop. Dis.">
        <title>A genome sequence for Biomphalaria pfeifferi, the major vector snail for the human-infecting parasite Schistosoma mansoni.</title>
        <authorList>
            <person name="Bu L."/>
            <person name="Lu L."/>
            <person name="Laidemitt M.R."/>
            <person name="Zhang S.M."/>
            <person name="Mutuku M."/>
            <person name="Mkoji G."/>
            <person name="Steinauer M."/>
            <person name="Loker E.S."/>
        </authorList>
    </citation>
    <scope>NUCLEOTIDE SEQUENCE</scope>
    <source>
        <strain evidence="1">KasaAsao</strain>
    </source>
</reference>
<keyword evidence="2" id="KW-1185">Reference proteome</keyword>
<dbReference type="AlphaFoldDB" id="A0AAD8AYG2"/>
<accession>A0AAD8AYG2</accession>
<evidence type="ECO:0000313" key="1">
    <source>
        <dbReference type="EMBL" id="KAK0044743.1"/>
    </source>
</evidence>
<evidence type="ECO:0000313" key="2">
    <source>
        <dbReference type="Proteomes" id="UP001233172"/>
    </source>
</evidence>